<evidence type="ECO:0000259" key="7">
    <source>
        <dbReference type="Pfam" id="PF14322"/>
    </source>
</evidence>
<evidence type="ECO:0000256" key="1">
    <source>
        <dbReference type="ARBA" id="ARBA00004442"/>
    </source>
</evidence>
<dbReference type="InterPro" id="IPR011990">
    <property type="entry name" value="TPR-like_helical_dom_sf"/>
</dbReference>
<protein>
    <submittedName>
        <fullName evidence="8">RagB/SusD family nutrient uptake outer membrane protein</fullName>
    </submittedName>
</protein>
<name>A0A7K1XYF8_9SPHI</name>
<evidence type="ECO:0000313" key="9">
    <source>
        <dbReference type="Proteomes" id="UP000451233"/>
    </source>
</evidence>
<comment type="subcellular location">
    <subcellularLocation>
        <location evidence="1">Cell outer membrane</location>
    </subcellularLocation>
</comment>
<dbReference type="Pfam" id="PF07980">
    <property type="entry name" value="SusD_RagB"/>
    <property type="match status" value="1"/>
</dbReference>
<dbReference type="InterPro" id="IPR033985">
    <property type="entry name" value="SusD-like_N"/>
</dbReference>
<comment type="caution">
    <text evidence="8">The sequence shown here is derived from an EMBL/GenBank/DDBJ whole genome shotgun (WGS) entry which is preliminary data.</text>
</comment>
<evidence type="ECO:0000256" key="5">
    <source>
        <dbReference type="ARBA" id="ARBA00023237"/>
    </source>
</evidence>
<feature type="domain" description="SusD-like N-terminal" evidence="7">
    <location>
        <begin position="76"/>
        <end position="227"/>
    </location>
</feature>
<evidence type="ECO:0000256" key="4">
    <source>
        <dbReference type="ARBA" id="ARBA00023136"/>
    </source>
</evidence>
<dbReference type="Pfam" id="PF14322">
    <property type="entry name" value="SusD-like_3"/>
    <property type="match status" value="1"/>
</dbReference>
<dbReference type="SUPFAM" id="SSF48452">
    <property type="entry name" value="TPR-like"/>
    <property type="match status" value="1"/>
</dbReference>
<evidence type="ECO:0000256" key="3">
    <source>
        <dbReference type="ARBA" id="ARBA00022729"/>
    </source>
</evidence>
<dbReference type="RefSeq" id="WP_160906946.1">
    <property type="nucleotide sequence ID" value="NZ_WVHS01000002.1"/>
</dbReference>
<proteinExistence type="inferred from homology"/>
<dbReference type="InterPro" id="IPR012944">
    <property type="entry name" value="SusD_RagB_dom"/>
</dbReference>
<dbReference type="AlphaFoldDB" id="A0A7K1XYF8"/>
<dbReference type="GO" id="GO:0009279">
    <property type="term" value="C:cell outer membrane"/>
    <property type="evidence" value="ECO:0007669"/>
    <property type="project" value="UniProtKB-SubCell"/>
</dbReference>
<accession>A0A7K1XYF8</accession>
<feature type="domain" description="RagB/SusD" evidence="6">
    <location>
        <begin position="305"/>
        <end position="590"/>
    </location>
</feature>
<reference evidence="8 9" key="1">
    <citation type="submission" date="2019-11" db="EMBL/GenBank/DDBJ databases">
        <title>Pedobacter sp. HMF7056 Genome sequencing and assembly.</title>
        <authorList>
            <person name="Kang H."/>
            <person name="Kim H."/>
            <person name="Joh K."/>
        </authorList>
    </citation>
    <scope>NUCLEOTIDE SEQUENCE [LARGE SCALE GENOMIC DNA]</scope>
    <source>
        <strain evidence="8 9">HMF7056</strain>
    </source>
</reference>
<keyword evidence="5" id="KW-0998">Cell outer membrane</keyword>
<sequence length="603" mass="67772">MKSIYKISVTGFAALMLVGTSCSKNYLEPEPLSFYAPENAYVDAAGFRAALVACARNLRNEYYGDGAPFITEQIFTDIAVEGITDKSGPAQDLNLLITPDAQLNSVDYNRIGYYWIEGYKGIKYANTIITRIDDAKYKDEAERNSILGSALFHRAFRYYRLVNQFGDVPLSLEEVSTAKVDYYTTKREVILQKMKEDMEFAAKWVTDNVSRGEVTKGAVNHLLTKINLALGKFDDAIASASAVITGSPYSLMTARFGTTKGDLTKNLVWDLHRPDNKSLAENKEGLFMIIDRQQEGGFEGSNLMRNCVPQFYGPTNTPNGKKGLSDLATAEIPLSSMYGRGIGRLRGTSYSTQAIWDDANDLRHIKGNWMNMEDLVYNEPALKTTDPTYYGKPVQLRNAAGGLLCTDTIRSYYGWPHYKLYLPDLERTPMTGGHSDWYVFRIAETYLLRAEAYYWKGDAASAVADLNKVRVRANAAPYTAAQLNIGTILDERARELFYEEPRKCELTRIAYLFAMTGKTAYNGKTYTLANFSTDNFYYDRVKEKNVFYKNGVRTNHGDQYTMSPYHVLWPIPQAAITANVLGHINQNKGYNGAESNIPPLDKI</sequence>
<keyword evidence="4" id="KW-0472">Membrane</keyword>
<keyword evidence="3" id="KW-0732">Signal</keyword>
<dbReference type="Gene3D" id="1.25.40.390">
    <property type="match status" value="1"/>
</dbReference>
<evidence type="ECO:0000259" key="6">
    <source>
        <dbReference type="Pfam" id="PF07980"/>
    </source>
</evidence>
<dbReference type="PROSITE" id="PS51257">
    <property type="entry name" value="PROKAR_LIPOPROTEIN"/>
    <property type="match status" value="1"/>
</dbReference>
<keyword evidence="9" id="KW-1185">Reference proteome</keyword>
<evidence type="ECO:0000313" key="8">
    <source>
        <dbReference type="EMBL" id="MXV15983.1"/>
    </source>
</evidence>
<organism evidence="8 9">
    <name type="scientific">Hufsiella ginkgonis</name>
    <dbReference type="NCBI Taxonomy" id="2695274"/>
    <lineage>
        <taxon>Bacteria</taxon>
        <taxon>Pseudomonadati</taxon>
        <taxon>Bacteroidota</taxon>
        <taxon>Sphingobacteriia</taxon>
        <taxon>Sphingobacteriales</taxon>
        <taxon>Sphingobacteriaceae</taxon>
        <taxon>Hufsiella</taxon>
    </lineage>
</organism>
<dbReference type="EMBL" id="WVHS01000002">
    <property type="protein sequence ID" value="MXV15983.1"/>
    <property type="molecule type" value="Genomic_DNA"/>
</dbReference>
<comment type="similarity">
    <text evidence="2">Belongs to the SusD family.</text>
</comment>
<evidence type="ECO:0000256" key="2">
    <source>
        <dbReference type="ARBA" id="ARBA00006275"/>
    </source>
</evidence>
<dbReference type="Proteomes" id="UP000451233">
    <property type="component" value="Unassembled WGS sequence"/>
</dbReference>
<gene>
    <name evidence="8" type="ORF">GS398_11765</name>
</gene>